<gene>
    <name evidence="12" type="primary">pol</name>
</gene>
<dbReference type="CDD" id="cd23172">
    <property type="entry name" value="ps-ssRNAv_Astroviridae_RdRp"/>
    <property type="match status" value="1"/>
</dbReference>
<dbReference type="PROSITE" id="PS50507">
    <property type="entry name" value="RDRP_SSRNA_POS"/>
    <property type="match status" value="1"/>
</dbReference>
<feature type="non-terminal residue" evidence="12">
    <location>
        <position position="1"/>
    </location>
</feature>
<evidence type="ECO:0000256" key="10">
    <source>
        <dbReference type="SAM" id="MobiDB-lite"/>
    </source>
</evidence>
<accession>C0KCT9</accession>
<feature type="compositionally biased region" description="Basic and acidic residues" evidence="10">
    <location>
        <begin position="9"/>
        <end position="27"/>
    </location>
</feature>
<evidence type="ECO:0000256" key="6">
    <source>
        <dbReference type="ARBA" id="ARBA00022695"/>
    </source>
</evidence>
<dbReference type="KEGG" id="vg:40524878"/>
<dbReference type="InterPro" id="IPR001205">
    <property type="entry name" value="RNA-dir_pol_C"/>
</dbReference>
<dbReference type="GO" id="GO:0003723">
    <property type="term" value="F:RNA binding"/>
    <property type="evidence" value="ECO:0007669"/>
    <property type="project" value="InterPro"/>
</dbReference>
<dbReference type="GO" id="GO:0000166">
    <property type="term" value="F:nucleotide binding"/>
    <property type="evidence" value="ECO:0007669"/>
    <property type="project" value="UniProtKB-KW"/>
</dbReference>
<dbReference type="InterPro" id="IPR007094">
    <property type="entry name" value="RNA-dir_pol_PSvirus"/>
</dbReference>
<dbReference type="RefSeq" id="YP_009664779.1">
    <property type="nucleotide sequence ID" value="NC_043098.1"/>
</dbReference>
<dbReference type="Gene3D" id="3.30.70.270">
    <property type="match status" value="1"/>
</dbReference>
<feature type="region of interest" description="Disordered" evidence="10">
    <location>
        <begin position="1"/>
        <end position="34"/>
    </location>
</feature>
<keyword evidence="9" id="KW-0693">Viral RNA replication</keyword>
<dbReference type="GO" id="GO:0006351">
    <property type="term" value="P:DNA-templated transcription"/>
    <property type="evidence" value="ECO:0007669"/>
    <property type="project" value="InterPro"/>
</dbReference>
<evidence type="ECO:0000259" key="11">
    <source>
        <dbReference type="PROSITE" id="PS50507"/>
    </source>
</evidence>
<reference evidence="12 13" key="1">
    <citation type="journal article" date="2009" name="J. Gen. Virol.">
        <title>Detection of diverse astroviruses from bats in China.</title>
        <authorList>
            <person name="Zhu H.C."/>
            <person name="Chu D.K."/>
            <person name="Liu W."/>
            <person name="Dong B.Q."/>
            <person name="Zhang S.Y."/>
            <person name="Zhang J.X."/>
            <person name="Li L.F."/>
            <person name="Vijaykrishna D."/>
            <person name="Smith G.J."/>
            <person name="Chen H.L."/>
            <person name="Poon L.L."/>
            <person name="Peiris J.S."/>
            <person name="Guan Y."/>
        </authorList>
    </citation>
    <scope>NUCLEOTIDE SEQUENCE [LARGE SCALE GENOMIC DNA]</scope>
    <source>
        <strain evidence="12 13">Tm/Guangxi/LD71/2007</strain>
    </source>
</reference>
<dbReference type="InterPro" id="IPR043502">
    <property type="entry name" value="DNA/RNA_pol_sf"/>
</dbReference>
<comment type="subunit">
    <text evidence="2">Monomer.</text>
</comment>
<organism evidence="12 13">
    <name type="scientific">Mamastrovirus 12</name>
    <dbReference type="NCBI Taxonomy" id="1239576"/>
    <lineage>
        <taxon>Viruses</taxon>
        <taxon>Riboviria</taxon>
        <taxon>Orthornavirae</taxon>
        <taxon>Pisuviricota</taxon>
        <taxon>Stelpaviricetes</taxon>
        <taxon>Stellavirales</taxon>
        <taxon>Astroviridae</taxon>
        <taxon>Mamastrovirus</taxon>
        <taxon>Mamastrovirus vespertilionis</taxon>
    </lineage>
</organism>
<dbReference type="EMBL" id="FJ571067">
    <property type="protein sequence ID" value="ACN88711.1"/>
    <property type="molecule type" value="Genomic_RNA"/>
</dbReference>
<evidence type="ECO:0000256" key="1">
    <source>
        <dbReference type="ARBA" id="ARBA00005873"/>
    </source>
</evidence>
<keyword evidence="5" id="KW-0808">Transferase</keyword>
<keyword evidence="4" id="KW-0696">RNA-directed RNA polymerase</keyword>
<dbReference type="Pfam" id="PF00680">
    <property type="entry name" value="RdRP_1"/>
    <property type="match status" value="1"/>
</dbReference>
<proteinExistence type="inferred from homology"/>
<sequence>SSDVGEWDLAFHPEKESQAGSKKRESGPEAGPEDKELDLDAWVHYVDYNRKDRFLVPEGFQIVGWVDINRPIYDFDEPFDDLLSLLPHCTLETNYAPATWDETAYHKSFEKFYYHTPCFDIAGMYPREWRFATRALVREYSYLQGSVLKDITAVSKNSNSTPGFPKFKWWKTEADLLEERGYKDYINAWNKLLAGDRPSVLWYLFLKKEVLKESKIADSDIRQIVCADPIYARIGCIFEEHQNILMKQRTTTRFGQCGWSPFYGGFSKRIERLVSRGNPHFVEFDWTRFDGTIPVEVFRHIKRIRYSFIDEKQRTPVMDEIYDWYVNNLVSRYVLMPSGEITVQNRGNPSGQISTTTDNNMINVFLQAFEFAYLNQAYTEPELDELWRDYDSLIYGDDRLNTTPLLPDDYVNKVIAMYKNVFGMWVKPEKVVVSDSVENLSFCGFTVKIQDSSYLPVPTEMEKLLAALVKPVKKLQDKDSLYAKLLCYKILLHYASDDNAFKHYVLVALEVVARHIRAAGGEEPCVFTDSMLDKLWRGGPNKSYGI</sequence>
<evidence type="ECO:0000256" key="5">
    <source>
        <dbReference type="ARBA" id="ARBA00022679"/>
    </source>
</evidence>
<evidence type="ECO:0000256" key="8">
    <source>
        <dbReference type="ARBA" id="ARBA00022758"/>
    </source>
</evidence>
<evidence type="ECO:0000256" key="3">
    <source>
        <dbReference type="ARBA" id="ARBA00019743"/>
    </source>
</evidence>
<comment type="similarity">
    <text evidence="1">Belongs to the astroviridae polyprotein 1AB family.</text>
</comment>
<name>C0KCT9_9VIRU</name>
<evidence type="ECO:0000256" key="2">
    <source>
        <dbReference type="ARBA" id="ARBA00011245"/>
    </source>
</evidence>
<dbReference type="GO" id="GO:0075523">
    <property type="term" value="P:viral translational frameshifting"/>
    <property type="evidence" value="ECO:0007669"/>
    <property type="project" value="UniProtKB-KW"/>
</dbReference>
<evidence type="ECO:0000313" key="13">
    <source>
        <dbReference type="Proteomes" id="UP000243062"/>
    </source>
</evidence>
<evidence type="ECO:0000256" key="9">
    <source>
        <dbReference type="ARBA" id="ARBA00022953"/>
    </source>
</evidence>
<evidence type="ECO:0000313" key="12">
    <source>
        <dbReference type="EMBL" id="ACN88711.1"/>
    </source>
</evidence>
<dbReference type="GO" id="GO:0003968">
    <property type="term" value="F:RNA-directed RNA polymerase activity"/>
    <property type="evidence" value="ECO:0007669"/>
    <property type="project" value="UniProtKB-KW"/>
</dbReference>
<dbReference type="SUPFAM" id="SSF56672">
    <property type="entry name" value="DNA/RNA polymerases"/>
    <property type="match status" value="1"/>
</dbReference>
<dbReference type="Proteomes" id="UP000243062">
    <property type="component" value="Segment"/>
</dbReference>
<dbReference type="GO" id="GO:0039694">
    <property type="term" value="P:viral RNA genome replication"/>
    <property type="evidence" value="ECO:0007669"/>
    <property type="project" value="InterPro"/>
</dbReference>
<evidence type="ECO:0000256" key="7">
    <source>
        <dbReference type="ARBA" id="ARBA00022741"/>
    </source>
</evidence>
<dbReference type="InterPro" id="IPR043128">
    <property type="entry name" value="Rev_trsase/Diguanyl_cyclase"/>
</dbReference>
<keyword evidence="8" id="KW-0688">Ribosomal frameshifting</keyword>
<evidence type="ECO:0000256" key="4">
    <source>
        <dbReference type="ARBA" id="ARBA00022484"/>
    </source>
</evidence>
<keyword evidence="7" id="KW-0547">Nucleotide-binding</keyword>
<keyword evidence="6" id="KW-0548">Nucleotidyltransferase</keyword>
<protein>
    <recommendedName>
        <fullName evidence="3">Non-structural polyprotein 1AB</fullName>
    </recommendedName>
</protein>
<feature type="domain" description="RdRp catalytic" evidence="11">
    <location>
        <begin position="279"/>
        <end position="411"/>
    </location>
</feature>
<keyword evidence="13" id="KW-1185">Reference proteome</keyword>
<dbReference type="GeneID" id="40524878"/>